<dbReference type="PANTHER" id="PTHR23509">
    <property type="entry name" value="PA-PL1 PHOSPHOLIPASE FAMILY"/>
    <property type="match status" value="1"/>
</dbReference>
<feature type="domain" description="WWE" evidence="3">
    <location>
        <begin position="204"/>
        <end position="287"/>
    </location>
</feature>
<dbReference type="SMART" id="SM01127">
    <property type="entry name" value="DDHD"/>
    <property type="match status" value="1"/>
</dbReference>
<dbReference type="InterPro" id="IPR004170">
    <property type="entry name" value="WWE_dom"/>
</dbReference>
<dbReference type="Ensembl" id="ENSOTST00005122845.1">
    <property type="protein sequence ID" value="ENSOTSP00005138684.1"/>
    <property type="gene ID" value="ENSOTSG00005040190.2"/>
</dbReference>
<evidence type="ECO:0000313" key="6">
    <source>
        <dbReference type="Proteomes" id="UP000694402"/>
    </source>
</evidence>
<dbReference type="AlphaFoldDB" id="A0AAZ3RF83"/>
<dbReference type="InterPro" id="IPR004177">
    <property type="entry name" value="DDHD_dom"/>
</dbReference>
<dbReference type="InterPro" id="IPR013761">
    <property type="entry name" value="SAM/pointed_sf"/>
</dbReference>
<dbReference type="SUPFAM" id="SSF47769">
    <property type="entry name" value="SAM/Pointed domain"/>
    <property type="match status" value="1"/>
</dbReference>
<dbReference type="PROSITE" id="PS51043">
    <property type="entry name" value="DDHD"/>
    <property type="match status" value="1"/>
</dbReference>
<accession>A0AAZ3RF83</accession>
<evidence type="ECO:0000256" key="2">
    <source>
        <dbReference type="SAM" id="MobiDB-lite"/>
    </source>
</evidence>
<dbReference type="Pfam" id="PF23464">
    <property type="entry name" value="WWE_3"/>
    <property type="match status" value="1"/>
</dbReference>
<protein>
    <recommendedName>
        <fullName evidence="7">SEC23-interacting protein</fullName>
    </recommendedName>
</protein>
<dbReference type="Proteomes" id="UP000694402">
    <property type="component" value="Unassembled WGS sequence"/>
</dbReference>
<gene>
    <name evidence="5" type="primary">SEC23IP</name>
</gene>
<dbReference type="GO" id="GO:0046872">
    <property type="term" value="F:metal ion binding"/>
    <property type="evidence" value="ECO:0007669"/>
    <property type="project" value="InterPro"/>
</dbReference>
<dbReference type="GO" id="GO:0004620">
    <property type="term" value="F:phospholipase activity"/>
    <property type="evidence" value="ECO:0007669"/>
    <property type="project" value="TreeGrafter"/>
</dbReference>
<evidence type="ECO:0008006" key="7">
    <source>
        <dbReference type="Google" id="ProtNLM"/>
    </source>
</evidence>
<feature type="compositionally biased region" description="Pro residues" evidence="2">
    <location>
        <begin position="124"/>
        <end position="144"/>
    </location>
</feature>
<evidence type="ECO:0000256" key="1">
    <source>
        <dbReference type="ARBA" id="ARBA00038464"/>
    </source>
</evidence>
<reference evidence="5" key="3">
    <citation type="submission" date="2025-09" db="UniProtKB">
        <authorList>
            <consortium name="Ensembl"/>
        </authorList>
    </citation>
    <scope>IDENTIFICATION</scope>
</reference>
<keyword evidence="6" id="KW-1185">Reference proteome</keyword>
<dbReference type="SMART" id="SM00454">
    <property type="entry name" value="SAM"/>
    <property type="match status" value="1"/>
</dbReference>
<dbReference type="GeneTree" id="ENSGT00940000156602"/>
<proteinExistence type="inferred from homology"/>
<evidence type="ECO:0000259" key="4">
    <source>
        <dbReference type="PROSITE" id="PS51043"/>
    </source>
</evidence>
<dbReference type="InterPro" id="IPR001660">
    <property type="entry name" value="SAM"/>
</dbReference>
<feature type="compositionally biased region" description="Polar residues" evidence="2">
    <location>
        <begin position="171"/>
        <end position="192"/>
    </location>
</feature>
<feature type="domain" description="DDHD" evidence="4">
    <location>
        <begin position="699"/>
        <end position="902"/>
    </location>
</feature>
<feature type="region of interest" description="Disordered" evidence="2">
    <location>
        <begin position="42"/>
        <end position="63"/>
    </location>
</feature>
<evidence type="ECO:0000259" key="3">
    <source>
        <dbReference type="PROSITE" id="PS50918"/>
    </source>
</evidence>
<reference evidence="5" key="2">
    <citation type="submission" date="2025-08" db="UniProtKB">
        <authorList>
            <consortium name="Ensembl"/>
        </authorList>
    </citation>
    <scope>IDENTIFICATION</scope>
</reference>
<feature type="compositionally biased region" description="Acidic residues" evidence="2">
    <location>
        <begin position="46"/>
        <end position="55"/>
    </location>
</feature>
<feature type="region of interest" description="Disordered" evidence="2">
    <location>
        <begin position="124"/>
        <end position="209"/>
    </location>
</feature>
<feature type="compositionally biased region" description="Pro residues" evidence="2">
    <location>
        <begin position="193"/>
        <end position="206"/>
    </location>
</feature>
<organism evidence="5 6">
    <name type="scientific">Oncorhynchus tshawytscha</name>
    <name type="common">Chinook salmon</name>
    <name type="synonym">Salmo tshawytscha</name>
    <dbReference type="NCBI Taxonomy" id="74940"/>
    <lineage>
        <taxon>Eukaryota</taxon>
        <taxon>Metazoa</taxon>
        <taxon>Chordata</taxon>
        <taxon>Craniata</taxon>
        <taxon>Vertebrata</taxon>
        <taxon>Euteleostomi</taxon>
        <taxon>Actinopterygii</taxon>
        <taxon>Neopterygii</taxon>
        <taxon>Teleostei</taxon>
        <taxon>Protacanthopterygii</taxon>
        <taxon>Salmoniformes</taxon>
        <taxon>Salmonidae</taxon>
        <taxon>Salmoninae</taxon>
        <taxon>Oncorhynchus</taxon>
    </lineage>
</organism>
<evidence type="ECO:0000313" key="5">
    <source>
        <dbReference type="Ensembl" id="ENSOTSP00005138684.1"/>
    </source>
</evidence>
<dbReference type="Pfam" id="PF02862">
    <property type="entry name" value="DDHD"/>
    <property type="match status" value="1"/>
</dbReference>
<dbReference type="FunFam" id="1.10.150.50:FF:000034">
    <property type="entry name" value="ankyrin repeat and SAM domain-containing protein 4B"/>
    <property type="match status" value="1"/>
</dbReference>
<dbReference type="PROSITE" id="PS50918">
    <property type="entry name" value="WWE"/>
    <property type="match status" value="1"/>
</dbReference>
<comment type="similarity">
    <text evidence="1">Belongs to the PA-PLA1 family.</text>
</comment>
<dbReference type="InterPro" id="IPR057825">
    <property type="entry name" value="WWE_SEC23-DDH2"/>
</dbReference>
<dbReference type="InterPro" id="IPR058055">
    <property type="entry name" value="PA-PLA1"/>
</dbReference>
<dbReference type="PANTHER" id="PTHR23509:SF4">
    <property type="entry name" value="SEC23-INTERACTING PROTEIN"/>
    <property type="match status" value="1"/>
</dbReference>
<sequence>MADRKTNTVPNSSANLLFSAAPEFNFNLPFIPVSQASGPAVLSGDDSADVGEEDSFLGQTSGNAPAPSTFSYFSSPVNSSDPFASIGHQPACPPPASLSVAPVTSGPTSVPIVASMAPTPPIPLTNPNVYTPPPNTVTPPPPQAPDQSYNPYRHTPLSSRAKPYMPAPEVQSLSSPPVQQNPYTMGSQAPTFQSPPPTQIQGPPPMTHHSTTAVQPHWFFCKQVESKSVWLPFSILDSIQLEEIYNSVQPDPENVIVCTEGGRYDVQLYDRIRTAVFWEEEPTEVRRCTWFYKGDTDSRFIPYSEEFSEKLEGEYKKAVSTNQWHRRLEFPSGETIVMHNPKVIVQFQPSAMPDEWGTTQDGQTRPRVVKRGIDDDHDEVPDGELPQVDHLVFMVHGIGPVCDLRFRSMVECVDDFRSVSLKLLQSHFKKAQDECVISRVEFLPVQWHTALHGDATGVDRRIKKITLPSTGRLRHFTNETLLDVLFYNSPTYCQTIMDTVALEINRIYALFMQRNPDFTGGVSVSGHSLGTNSQTPRATFLDLDEILVLIYNLKNFVQLRISIESEPKEEGEEFADLSASLEHLGLSEYQSTLEQEKIDLESFLMCTVEDLKEMGIPLGPRKKMAKFVKERAIKQAAQNKKAAEVKVTSQEVVPAQLSESLPGPGTSKLPVGGTYSSIHVDYNYFKVGTGQVSVVYHTLDFEPVNFFALGSPIGMFLTVRGLEKIEENYQLPTCKGFFNIYHPLDPVAYRIEPMILPDLDLKPVLIPHHKGRKRLHLELKESLSRMGSDLKHGFISSLKSAWQTLNDFARAHTSNAQLAAELAMVANQIKEEEEKIVESPELLREEEPQVKIGMLNGGNRIDYVLQEKPIESFNEYLFALQSHLCYWESEDTALLLLKEIYKTMGINPEQILH</sequence>
<dbReference type="GO" id="GO:0030134">
    <property type="term" value="C:COPII-coated ER to Golgi transport vesicle"/>
    <property type="evidence" value="ECO:0007669"/>
    <property type="project" value="TreeGrafter"/>
</dbReference>
<dbReference type="Pfam" id="PF00536">
    <property type="entry name" value="SAM_1"/>
    <property type="match status" value="1"/>
</dbReference>
<dbReference type="Gene3D" id="1.10.150.50">
    <property type="entry name" value="Transcription Factor, Ets-1"/>
    <property type="match status" value="1"/>
</dbReference>
<reference evidence="6" key="1">
    <citation type="journal article" date="2018" name="PLoS ONE">
        <title>Chinook salmon (Oncorhynchus tshawytscha) genome and transcriptome.</title>
        <authorList>
            <person name="Christensen K.A."/>
            <person name="Leong J.S."/>
            <person name="Sakhrani D."/>
            <person name="Biagi C.A."/>
            <person name="Minkley D.R."/>
            <person name="Withler R.E."/>
            <person name="Rondeau E.B."/>
            <person name="Koop B.F."/>
            <person name="Devlin R.H."/>
        </authorList>
    </citation>
    <scope>NUCLEOTIDE SEQUENCE [LARGE SCALE GENOMIC DNA]</scope>
</reference>
<name>A0AAZ3RF83_ONCTS</name>